<name>A0ACA9NX54_9GLOM</name>
<sequence length="315" mass="35285">CIFEHASGATIWTSTFSQVTSRALDVLEALEKDAKVFASWGIDFLKYDNCHNDGSPENKRYMASGWNDPDMLQVGNGDLTVDEQKSHFALWAALKAPLLLGFDIRNPPKDTLEIVLNPEIIAINQDPLGKSVHIAQSSRFFDVWTGPLTDGYVALLFNRAETATTITLDFAYHCKLEGEIHIRDLWERADKGKFTKSFSSKIPKHGIMILKLTGGIPIGTQNLGPANNHKTIIKHSTIAILNRLKTKCPHPSYRELSYSEELRGDDDYGWILGCTLAMIVLCVDLHHMIFWHPNAYQTSESDHPGTRHKLLMAVG</sequence>
<organism evidence="1 2">
    <name type="scientific">Acaulospora colombiana</name>
    <dbReference type="NCBI Taxonomy" id="27376"/>
    <lineage>
        <taxon>Eukaryota</taxon>
        <taxon>Fungi</taxon>
        <taxon>Fungi incertae sedis</taxon>
        <taxon>Mucoromycota</taxon>
        <taxon>Glomeromycotina</taxon>
        <taxon>Glomeromycetes</taxon>
        <taxon>Diversisporales</taxon>
        <taxon>Acaulosporaceae</taxon>
        <taxon>Acaulospora</taxon>
    </lineage>
</organism>
<protein>
    <submittedName>
        <fullName evidence="1">14189_t:CDS:1</fullName>
    </submittedName>
</protein>
<evidence type="ECO:0000313" key="1">
    <source>
        <dbReference type="EMBL" id="CAG8681667.1"/>
    </source>
</evidence>
<proteinExistence type="predicted"/>
<dbReference type="Proteomes" id="UP000789525">
    <property type="component" value="Unassembled WGS sequence"/>
</dbReference>
<evidence type="ECO:0000313" key="2">
    <source>
        <dbReference type="Proteomes" id="UP000789525"/>
    </source>
</evidence>
<dbReference type="EMBL" id="CAJVPT010026983">
    <property type="protein sequence ID" value="CAG8681667.1"/>
    <property type="molecule type" value="Genomic_DNA"/>
</dbReference>
<reference evidence="1" key="1">
    <citation type="submission" date="2021-06" db="EMBL/GenBank/DDBJ databases">
        <authorList>
            <person name="Kallberg Y."/>
            <person name="Tangrot J."/>
            <person name="Rosling A."/>
        </authorList>
    </citation>
    <scope>NUCLEOTIDE SEQUENCE</scope>
    <source>
        <strain evidence="1">CL356</strain>
    </source>
</reference>
<keyword evidence="2" id="KW-1185">Reference proteome</keyword>
<comment type="caution">
    <text evidence="1">The sequence shown here is derived from an EMBL/GenBank/DDBJ whole genome shotgun (WGS) entry which is preliminary data.</text>
</comment>
<accession>A0ACA9NX54</accession>
<gene>
    <name evidence="1" type="ORF">ACOLOM_LOCUS9367</name>
</gene>
<feature type="non-terminal residue" evidence="1">
    <location>
        <position position="1"/>
    </location>
</feature>